<gene>
    <name evidence="1" type="ORF">LCGC14_1032330</name>
</gene>
<dbReference type="EMBL" id="LAZR01004197">
    <property type="protein sequence ID" value="KKN10857.1"/>
    <property type="molecule type" value="Genomic_DNA"/>
</dbReference>
<evidence type="ECO:0000313" key="1">
    <source>
        <dbReference type="EMBL" id="KKN10857.1"/>
    </source>
</evidence>
<organism evidence="1">
    <name type="scientific">marine sediment metagenome</name>
    <dbReference type="NCBI Taxonomy" id="412755"/>
    <lineage>
        <taxon>unclassified sequences</taxon>
        <taxon>metagenomes</taxon>
        <taxon>ecological metagenomes</taxon>
    </lineage>
</organism>
<dbReference type="AlphaFoldDB" id="A0A0F9NFZ1"/>
<sequence>MINEDPEYDYYQLVGLWGDMLQQIEAYVDWFGIEFKDISLPSRPEKKIEMVEIKKSPPIPTGRG</sequence>
<name>A0A0F9NFZ1_9ZZZZ</name>
<proteinExistence type="predicted"/>
<comment type="caution">
    <text evidence="1">The sequence shown here is derived from an EMBL/GenBank/DDBJ whole genome shotgun (WGS) entry which is preliminary data.</text>
</comment>
<accession>A0A0F9NFZ1</accession>
<protein>
    <submittedName>
        <fullName evidence="1">Uncharacterized protein</fullName>
    </submittedName>
</protein>
<reference evidence="1" key="1">
    <citation type="journal article" date="2015" name="Nature">
        <title>Complex archaea that bridge the gap between prokaryotes and eukaryotes.</title>
        <authorList>
            <person name="Spang A."/>
            <person name="Saw J.H."/>
            <person name="Jorgensen S.L."/>
            <person name="Zaremba-Niedzwiedzka K."/>
            <person name="Martijn J."/>
            <person name="Lind A.E."/>
            <person name="van Eijk R."/>
            <person name="Schleper C."/>
            <person name="Guy L."/>
            <person name="Ettema T.J."/>
        </authorList>
    </citation>
    <scope>NUCLEOTIDE SEQUENCE</scope>
</reference>